<feature type="region of interest" description="Disordered" evidence="1">
    <location>
        <begin position="1"/>
        <end position="62"/>
    </location>
</feature>
<proteinExistence type="predicted"/>
<keyword evidence="3" id="KW-1185">Reference proteome</keyword>
<protein>
    <submittedName>
        <fullName evidence="2">Uncharacterized protein</fullName>
    </submittedName>
</protein>
<accession>A0A7J8FYS1</accession>
<feature type="compositionally biased region" description="Basic and acidic residues" evidence="1">
    <location>
        <begin position="15"/>
        <end position="28"/>
    </location>
</feature>
<dbReference type="Proteomes" id="UP000550707">
    <property type="component" value="Unassembled WGS sequence"/>
</dbReference>
<dbReference type="InParanoid" id="A0A7J8FYS1"/>
<evidence type="ECO:0000313" key="2">
    <source>
        <dbReference type="EMBL" id="KAF6452796.1"/>
    </source>
</evidence>
<gene>
    <name evidence="2" type="ORF">HJG59_008147</name>
</gene>
<dbReference type="EMBL" id="JACASF010000010">
    <property type="protein sequence ID" value="KAF6452796.1"/>
    <property type="molecule type" value="Genomic_DNA"/>
</dbReference>
<sequence length="126" mass="13580">MAVQAPLLASAVPWEPREPTEEAPRDLRANGATARAPRDAKTWQLRGPAPARGPAATLGPERPLAARRATLRTSSRPACVSAEEREQPLADFLPPRERGLSANQRAPEPSFRPPVGFKGVAFNLSQ</sequence>
<feature type="compositionally biased region" description="Low complexity" evidence="1">
    <location>
        <begin position="45"/>
        <end position="62"/>
    </location>
</feature>
<comment type="caution">
    <text evidence="2">The sequence shown here is derived from an EMBL/GenBank/DDBJ whole genome shotgun (WGS) entry which is preliminary data.</text>
</comment>
<dbReference type="AlphaFoldDB" id="A0A7J8FYS1"/>
<organism evidence="2 3">
    <name type="scientific">Molossus molossus</name>
    <name type="common">Pallas' mastiff bat</name>
    <name type="synonym">Vespertilio molossus</name>
    <dbReference type="NCBI Taxonomy" id="27622"/>
    <lineage>
        <taxon>Eukaryota</taxon>
        <taxon>Metazoa</taxon>
        <taxon>Chordata</taxon>
        <taxon>Craniata</taxon>
        <taxon>Vertebrata</taxon>
        <taxon>Euteleostomi</taxon>
        <taxon>Mammalia</taxon>
        <taxon>Eutheria</taxon>
        <taxon>Laurasiatheria</taxon>
        <taxon>Chiroptera</taxon>
        <taxon>Yangochiroptera</taxon>
        <taxon>Molossidae</taxon>
        <taxon>Molossus</taxon>
    </lineage>
</organism>
<reference evidence="2 3" key="1">
    <citation type="journal article" date="2020" name="Nature">
        <title>Six reference-quality genomes reveal evolution of bat adaptations.</title>
        <authorList>
            <person name="Jebb D."/>
            <person name="Huang Z."/>
            <person name="Pippel M."/>
            <person name="Hughes G.M."/>
            <person name="Lavrichenko K."/>
            <person name="Devanna P."/>
            <person name="Winkler S."/>
            <person name="Jermiin L.S."/>
            <person name="Skirmuntt E.C."/>
            <person name="Katzourakis A."/>
            <person name="Burkitt-Gray L."/>
            <person name="Ray D.A."/>
            <person name="Sullivan K.A.M."/>
            <person name="Roscito J.G."/>
            <person name="Kirilenko B.M."/>
            <person name="Davalos L.M."/>
            <person name="Corthals A.P."/>
            <person name="Power M.L."/>
            <person name="Jones G."/>
            <person name="Ransome R.D."/>
            <person name="Dechmann D.K.N."/>
            <person name="Locatelli A.G."/>
            <person name="Puechmaille S.J."/>
            <person name="Fedrigo O."/>
            <person name="Jarvis E.D."/>
            <person name="Hiller M."/>
            <person name="Vernes S.C."/>
            <person name="Myers E.W."/>
            <person name="Teeling E.C."/>
        </authorList>
    </citation>
    <scope>NUCLEOTIDE SEQUENCE [LARGE SCALE GENOMIC DNA]</scope>
    <source>
        <strain evidence="2">MMolMol1</strain>
        <tissue evidence="2">Muscle</tissue>
    </source>
</reference>
<feature type="region of interest" description="Disordered" evidence="1">
    <location>
        <begin position="94"/>
        <end position="118"/>
    </location>
</feature>
<name>A0A7J8FYS1_MOLMO</name>
<evidence type="ECO:0000313" key="3">
    <source>
        <dbReference type="Proteomes" id="UP000550707"/>
    </source>
</evidence>
<evidence type="ECO:0000256" key="1">
    <source>
        <dbReference type="SAM" id="MobiDB-lite"/>
    </source>
</evidence>